<dbReference type="PROSITE" id="PS50837">
    <property type="entry name" value="NACHT"/>
    <property type="match status" value="1"/>
</dbReference>
<evidence type="ECO:0000313" key="11">
    <source>
        <dbReference type="EMBL" id="EPQ11906.1"/>
    </source>
</evidence>
<dbReference type="InterPro" id="IPR027417">
    <property type="entry name" value="P-loop_NTPase"/>
</dbReference>
<dbReference type="PANTHER" id="PTHR24106">
    <property type="entry name" value="NACHT, LRR AND CARD DOMAINS-CONTAINING"/>
    <property type="match status" value="1"/>
</dbReference>
<keyword evidence="6" id="KW-0547">Nucleotide-binding</keyword>
<evidence type="ECO:0000256" key="8">
    <source>
        <dbReference type="ARBA" id="ARBA00062745"/>
    </source>
</evidence>
<dbReference type="GO" id="GO:0045088">
    <property type="term" value="P:regulation of innate immune response"/>
    <property type="evidence" value="ECO:0007669"/>
    <property type="project" value="UniProtKB-ARBA"/>
</dbReference>
<feature type="compositionally biased region" description="Polar residues" evidence="9">
    <location>
        <begin position="117"/>
        <end position="126"/>
    </location>
</feature>
<feature type="compositionally biased region" description="Polar residues" evidence="9">
    <location>
        <begin position="13"/>
        <end position="24"/>
    </location>
</feature>
<dbReference type="Pfam" id="PF15486">
    <property type="entry name" value="DUF4644"/>
    <property type="match status" value="1"/>
</dbReference>
<dbReference type="InterPro" id="IPR007111">
    <property type="entry name" value="NACHT_NTPase"/>
</dbReference>
<dbReference type="InterPro" id="IPR051261">
    <property type="entry name" value="NLR"/>
</dbReference>
<dbReference type="FunFam" id="3.80.10.10:FF:000274">
    <property type="entry name" value="NLR family CARD domain containing 3"/>
    <property type="match status" value="1"/>
</dbReference>
<gene>
    <name evidence="11" type="ORF">D623_10028050</name>
</gene>
<protein>
    <submittedName>
        <fullName evidence="11">Protein NLRC3</fullName>
    </submittedName>
</protein>
<keyword evidence="12" id="KW-1185">Reference proteome</keyword>
<evidence type="ECO:0000256" key="3">
    <source>
        <dbReference type="ARBA" id="ARBA00022490"/>
    </source>
</evidence>
<comment type="subunit">
    <text evidence="8">Directly interacts (via CARD) with TMEM173/STING; this interaction reduces TMEM173 trafficking to the perinuclear region in response to interferon stimulatory DNA. Also interacts, but to a lesser extent, with TBK1. Interacts with TRAF6; this interaction results in decreased TRAF6 'Lys-63'-linked polyubiquitination, but leaves 'Lys-48'-linked chains unchanged, promoting TRAF6 protein degradation. Interacts with PIK3R1/PIK3R2; this interaction disrupts the association between PIK3R1/PIK3R2 and the p110 catalytic subunit PIK3CA/PIK3CB/PIK3CD and reduces PIK3R1/PIK3R2 activation. Weakly interacts with PYCARD/ASC. Interacts with CASP1 and CASP5.</text>
</comment>
<keyword evidence="5" id="KW-0677">Repeat</keyword>
<dbReference type="FunFam" id="3.40.50.300:FF:001062">
    <property type="entry name" value="NLR family CARD domain containing 3"/>
    <property type="match status" value="1"/>
</dbReference>
<dbReference type="Pfam" id="PF17776">
    <property type="entry name" value="NLRC4_HD2"/>
    <property type="match status" value="1"/>
</dbReference>
<dbReference type="Pfam" id="PF17779">
    <property type="entry name" value="WHD_NOD2"/>
    <property type="match status" value="1"/>
</dbReference>
<sequence>MLVALGTILSIQEQPAPPTSSSRSDCGPLAGRGERVGPQRVSLHTSLEAPYLSQATGQGDSRQQVQAFSSQLLAAILDSMRKQEMRMGGEAGQGHGAGSPAEQVKALMDLLAGKGCQGSQAPQTPDRTPDSPRGPHGNDSRIQRHQEALLSRAGGSLELGGPSPRLTNLLLVEGLMDLQLREHDFTQVEATRGAWRSARTIALNRLFLPLSRVSIPPRISITIGVAGVGKTTLVRHFVCLWARGQIGKDFSLVLPLTFRDLNTHEKLSADRLIRSIFPHVGESGLEVAALAKVLLILDGLDECKTPLDFSNTVACTDPKKEIQVDHLITNIIRGNLFPEVSVWITSRPSAAGQIPGGLVDRMTEIRGFNEEEIKVCLEQMFPQDQVLLDWVLSQVRTHRALYLMCTVPAFCRLAGLALGHLCRHRQGPQDTELWPPRTLCELYSWYFRMALGGEGQEKGKVSPRIEQLAHGGRRMVGTLGRMAFHGLVKKKYVFYEPDLKAFGVDLALLQSSVCSYFLQREETLASWAAYCFTHLSLQEFLGAAYYYSASKRAIFDLFTEGGVSWPRLGFLTHFRSAAQRAMQAEDGRLDVFLRFLCGLLSPRVNDLLAGSLLAPGEQQGSRAQVAQLLQGCLQPNTVVCARAVNVLHCLHELQHTELARSVEEAMESGGLARLTGPRHRAALAYLLQVSDACAQEANLSLSLSQGVLQSLLPQLLYCRSLRLDTNQFQDPVMELLGSVLSGKDCRIQRISLAENQISNKGAKALARSLLVNRSLTSLDLRCNSIGPQGAKALADALKINRTLASLSLQSNRIRDDGAKFMAEALAANRTLSVMHLQKNTIGPMGAQHMADALKHNRSLKELILQSNSISDTGVAALMGALCANRALLSLNLRENSISPEGAQDLARALCTNSTLKNLDLTANLLHDQGAQAIAMAVRENHTLMSLHLQWNFIQAGAAKALGQALQFNKSLISLDLQVASIGAPGAQALGEALAVNRTLEILDLRGNAIGVAGAKALANALKVNSSLRRLNLQENSLGMDGMICIATALSGNHGIQHIKLDPSSKLTYRLEHLPPGDSVSWAQGLPSHPDTPSNIYEGGLGAQQQQCPSAQGSKPKNFRLRHLRGLALYLPGHMQPAGQCESHWLGRLMAGGCLPWPEGMAWPLDLPQGTLNPGNSHRSALLKAQLPRDSLGNTASSSSMDPAKGAPSQPGTHEGLGFRPKRSWEASEEPTCPLCKRICSGALERP</sequence>
<dbReference type="GO" id="GO:0007249">
    <property type="term" value="P:canonical NF-kappaB signal transduction"/>
    <property type="evidence" value="ECO:0007669"/>
    <property type="project" value="UniProtKB-ARBA"/>
</dbReference>
<feature type="compositionally biased region" description="Polar residues" evidence="9">
    <location>
        <begin position="1191"/>
        <end position="1200"/>
    </location>
</feature>
<evidence type="ECO:0000259" key="10">
    <source>
        <dbReference type="PROSITE" id="PS50837"/>
    </source>
</evidence>
<dbReference type="eggNOG" id="KOG4308">
    <property type="taxonomic scope" value="Eukaryota"/>
</dbReference>
<evidence type="ECO:0000256" key="5">
    <source>
        <dbReference type="ARBA" id="ARBA00022737"/>
    </source>
</evidence>
<dbReference type="Pfam" id="PF13516">
    <property type="entry name" value="LRR_6"/>
    <property type="match status" value="9"/>
</dbReference>
<evidence type="ECO:0000256" key="1">
    <source>
        <dbReference type="ARBA" id="ARBA00004496"/>
    </source>
</evidence>
<dbReference type="EMBL" id="KE163407">
    <property type="protein sequence ID" value="EPQ11906.1"/>
    <property type="molecule type" value="Genomic_DNA"/>
</dbReference>
<dbReference type="GO" id="GO:0032715">
    <property type="term" value="P:negative regulation of interleukin-6 production"/>
    <property type="evidence" value="ECO:0007669"/>
    <property type="project" value="UniProtKB-ARBA"/>
</dbReference>
<dbReference type="GO" id="GO:0005737">
    <property type="term" value="C:cytoplasm"/>
    <property type="evidence" value="ECO:0007669"/>
    <property type="project" value="UniProtKB-SubCell"/>
</dbReference>
<evidence type="ECO:0000313" key="12">
    <source>
        <dbReference type="Proteomes" id="UP000052978"/>
    </source>
</evidence>
<dbReference type="GO" id="GO:0002683">
    <property type="term" value="P:negative regulation of immune system process"/>
    <property type="evidence" value="ECO:0007669"/>
    <property type="project" value="UniProtKB-ARBA"/>
</dbReference>
<dbReference type="InterPro" id="IPR041267">
    <property type="entry name" value="NLRP_HD2"/>
</dbReference>
<feature type="domain" description="NACHT" evidence="10">
    <location>
        <begin position="218"/>
        <end position="350"/>
    </location>
</feature>
<evidence type="ECO:0000256" key="6">
    <source>
        <dbReference type="ARBA" id="ARBA00022741"/>
    </source>
</evidence>
<dbReference type="FunFam" id="3.80.10.10:FF:000236">
    <property type="entry name" value="NLR family CARD domain containing 3"/>
    <property type="match status" value="1"/>
</dbReference>
<dbReference type="GO" id="GO:0032720">
    <property type="term" value="P:negative regulation of tumor necrosis factor production"/>
    <property type="evidence" value="ECO:0007669"/>
    <property type="project" value="UniProtKB-ARBA"/>
</dbReference>
<dbReference type="GO" id="GO:0005524">
    <property type="term" value="F:ATP binding"/>
    <property type="evidence" value="ECO:0007669"/>
    <property type="project" value="UniProtKB-KW"/>
</dbReference>
<dbReference type="Gene3D" id="3.40.50.300">
    <property type="entry name" value="P-loop containing nucleotide triphosphate hydrolases"/>
    <property type="match status" value="1"/>
</dbReference>
<dbReference type="GO" id="GO:0050728">
    <property type="term" value="P:negative regulation of inflammatory response"/>
    <property type="evidence" value="ECO:0007669"/>
    <property type="project" value="UniProtKB-ARBA"/>
</dbReference>
<dbReference type="SUPFAM" id="SSF52047">
    <property type="entry name" value="RNI-like"/>
    <property type="match status" value="1"/>
</dbReference>
<evidence type="ECO:0000256" key="7">
    <source>
        <dbReference type="ARBA" id="ARBA00022840"/>
    </source>
</evidence>
<dbReference type="InterPro" id="IPR001611">
    <property type="entry name" value="Leu-rich_rpt"/>
</dbReference>
<dbReference type="SMART" id="SM00368">
    <property type="entry name" value="LRR_RI"/>
    <property type="match status" value="11"/>
</dbReference>
<organism evidence="11 12">
    <name type="scientific">Myotis brandtii</name>
    <name type="common">Brandt's bat</name>
    <dbReference type="NCBI Taxonomy" id="109478"/>
    <lineage>
        <taxon>Eukaryota</taxon>
        <taxon>Metazoa</taxon>
        <taxon>Chordata</taxon>
        <taxon>Craniata</taxon>
        <taxon>Vertebrata</taxon>
        <taxon>Euteleostomi</taxon>
        <taxon>Mammalia</taxon>
        <taxon>Eutheria</taxon>
        <taxon>Laurasiatheria</taxon>
        <taxon>Chiroptera</taxon>
        <taxon>Yangochiroptera</taxon>
        <taxon>Vespertilionidae</taxon>
        <taxon>Myotis</taxon>
    </lineage>
</organism>
<dbReference type="AlphaFoldDB" id="S7N4N5"/>
<dbReference type="InterPro" id="IPR041075">
    <property type="entry name" value="NOD1/2_WH"/>
</dbReference>
<dbReference type="SUPFAM" id="SSF52540">
    <property type="entry name" value="P-loop containing nucleoside triphosphate hydrolases"/>
    <property type="match status" value="1"/>
</dbReference>
<proteinExistence type="inferred from homology"/>
<comment type="subcellular location">
    <subcellularLocation>
        <location evidence="1">Cytoplasm</location>
    </subcellularLocation>
</comment>
<dbReference type="InterPro" id="IPR032675">
    <property type="entry name" value="LRR_dom_sf"/>
</dbReference>
<dbReference type="GO" id="GO:0043124">
    <property type="term" value="P:negative regulation of canonical NF-kappaB signal transduction"/>
    <property type="evidence" value="ECO:0007669"/>
    <property type="project" value="UniProtKB-ARBA"/>
</dbReference>
<keyword evidence="3" id="KW-0963">Cytoplasm</keyword>
<dbReference type="Pfam" id="PF05729">
    <property type="entry name" value="NACHT"/>
    <property type="match status" value="1"/>
</dbReference>
<evidence type="ECO:0000256" key="4">
    <source>
        <dbReference type="ARBA" id="ARBA00022614"/>
    </source>
</evidence>
<keyword evidence="4" id="KW-0433">Leucine-rich repeat</keyword>
<keyword evidence="7" id="KW-0067">ATP-binding</keyword>
<accession>S7N4N5</accession>
<evidence type="ECO:0000256" key="2">
    <source>
        <dbReference type="ARBA" id="ARBA00008665"/>
    </source>
</evidence>
<feature type="region of interest" description="Disordered" evidence="9">
    <location>
        <begin position="1189"/>
        <end position="1230"/>
    </location>
</feature>
<comment type="similarity">
    <text evidence="2">Belongs to the NLRP family.</text>
</comment>
<dbReference type="GO" id="GO:0080090">
    <property type="term" value="P:regulation of primary metabolic process"/>
    <property type="evidence" value="ECO:0007669"/>
    <property type="project" value="UniProtKB-ARBA"/>
</dbReference>
<dbReference type="Proteomes" id="UP000052978">
    <property type="component" value="Unassembled WGS sequence"/>
</dbReference>
<dbReference type="Gene3D" id="3.80.10.10">
    <property type="entry name" value="Ribonuclease Inhibitor"/>
    <property type="match status" value="4"/>
</dbReference>
<reference evidence="11 12" key="1">
    <citation type="journal article" date="2013" name="Nat. Commun.">
        <title>Genome analysis reveals insights into physiology and longevity of the Brandt's bat Myotis brandtii.</title>
        <authorList>
            <person name="Seim I."/>
            <person name="Fang X."/>
            <person name="Xiong Z."/>
            <person name="Lobanov A.V."/>
            <person name="Huang Z."/>
            <person name="Ma S."/>
            <person name="Feng Y."/>
            <person name="Turanov A.A."/>
            <person name="Zhu Y."/>
            <person name="Lenz T.L."/>
            <person name="Gerashchenko M.V."/>
            <person name="Fan D."/>
            <person name="Hee Yim S."/>
            <person name="Yao X."/>
            <person name="Jordan D."/>
            <person name="Xiong Y."/>
            <person name="Ma Y."/>
            <person name="Lyapunov A.N."/>
            <person name="Chen G."/>
            <person name="Kulakova O.I."/>
            <person name="Sun Y."/>
            <person name="Lee S.G."/>
            <person name="Bronson R.T."/>
            <person name="Moskalev A.A."/>
            <person name="Sunyaev S.R."/>
            <person name="Zhang G."/>
            <person name="Krogh A."/>
            <person name="Wang J."/>
            <person name="Gladyshev V.N."/>
        </authorList>
    </citation>
    <scope>NUCLEOTIDE SEQUENCE [LARGE SCALE GENOMIC DNA]</scope>
</reference>
<feature type="region of interest" description="Disordered" evidence="9">
    <location>
        <begin position="13"/>
        <end position="43"/>
    </location>
</feature>
<name>S7N4N5_MYOBR</name>
<feature type="region of interest" description="Disordered" evidence="9">
    <location>
        <begin position="115"/>
        <end position="141"/>
    </location>
</feature>
<dbReference type="InterPro" id="IPR027978">
    <property type="entry name" value="DUF4644"/>
</dbReference>
<evidence type="ECO:0000256" key="9">
    <source>
        <dbReference type="SAM" id="MobiDB-lite"/>
    </source>
</evidence>